<evidence type="ECO:0000313" key="2">
    <source>
        <dbReference type="EMBL" id="CAA7400259.1"/>
    </source>
</evidence>
<keyword evidence="3" id="KW-1185">Reference proteome</keyword>
<protein>
    <submittedName>
        <fullName evidence="2">Uncharacterized protein</fullName>
    </submittedName>
</protein>
<sequence length="68" mass="7165">MDSSSSQGGVDTLARIRTASNSTLPTTGSVPSFSASLRHRTSRASKMEGVPYPSSAPATTKRRPMKNP</sequence>
<accession>A0A7I8KQZ8</accession>
<evidence type="ECO:0000313" key="3">
    <source>
        <dbReference type="Proteomes" id="UP000663760"/>
    </source>
</evidence>
<name>A0A7I8KQZ8_SPIIN</name>
<feature type="region of interest" description="Disordered" evidence="1">
    <location>
        <begin position="1"/>
        <end position="68"/>
    </location>
</feature>
<proteinExistence type="predicted"/>
<organism evidence="2 3">
    <name type="scientific">Spirodela intermedia</name>
    <name type="common">Intermediate duckweed</name>
    <dbReference type="NCBI Taxonomy" id="51605"/>
    <lineage>
        <taxon>Eukaryota</taxon>
        <taxon>Viridiplantae</taxon>
        <taxon>Streptophyta</taxon>
        <taxon>Embryophyta</taxon>
        <taxon>Tracheophyta</taxon>
        <taxon>Spermatophyta</taxon>
        <taxon>Magnoliopsida</taxon>
        <taxon>Liliopsida</taxon>
        <taxon>Araceae</taxon>
        <taxon>Lemnoideae</taxon>
        <taxon>Spirodela</taxon>
    </lineage>
</organism>
<dbReference type="AlphaFoldDB" id="A0A7I8KQZ8"/>
<evidence type="ECO:0000256" key="1">
    <source>
        <dbReference type="SAM" id="MobiDB-lite"/>
    </source>
</evidence>
<gene>
    <name evidence="2" type="ORF">SI8410_08010937</name>
</gene>
<dbReference type="EMBL" id="LR746271">
    <property type="protein sequence ID" value="CAA7400259.1"/>
    <property type="molecule type" value="Genomic_DNA"/>
</dbReference>
<feature type="compositionally biased region" description="Polar residues" evidence="1">
    <location>
        <begin position="18"/>
        <end position="35"/>
    </location>
</feature>
<reference evidence="2" key="1">
    <citation type="submission" date="2020-02" db="EMBL/GenBank/DDBJ databases">
        <authorList>
            <person name="Scholz U."/>
            <person name="Mascher M."/>
            <person name="Fiebig A."/>
        </authorList>
    </citation>
    <scope>NUCLEOTIDE SEQUENCE</scope>
</reference>
<dbReference type="Proteomes" id="UP000663760">
    <property type="component" value="Chromosome 8"/>
</dbReference>